<keyword evidence="3" id="KW-1185">Reference proteome</keyword>
<evidence type="ECO:0000313" key="2">
    <source>
        <dbReference type="EMBL" id="MFC6236885.1"/>
    </source>
</evidence>
<feature type="region of interest" description="Disordered" evidence="1">
    <location>
        <begin position="30"/>
        <end position="69"/>
    </location>
</feature>
<gene>
    <name evidence="2" type="ORF">ACFQGU_03275</name>
</gene>
<accession>A0ABW1SY07</accession>
<dbReference type="Proteomes" id="UP001596138">
    <property type="component" value="Unassembled WGS sequence"/>
</dbReference>
<dbReference type="PROSITE" id="PS51257">
    <property type="entry name" value="PROKAR_LIPOPROTEIN"/>
    <property type="match status" value="1"/>
</dbReference>
<sequence length="216" mass="21556">MTRRPARLARVAALLVVPLLAVTACGGSGGGEGISASATSSSTSAAPETTSSSPEPSEESSSPEETATPATGIQLADVPGYTYGDAPADFATMGKALTDTGLVSEVKVVGLDTPDGETAVVLVAAQYTPEVTKSFEGMPMESILGGVAGGVKPSLTGKVTEETITVDGTDIVVLASPDLSVALVYFDGGLLAQMYGPDRDALVTAAKAFVTAQNAG</sequence>
<name>A0ABW1SY07_9ACTN</name>
<dbReference type="RefSeq" id="WP_386763915.1">
    <property type="nucleotide sequence ID" value="NZ_JBHSTI010000002.1"/>
</dbReference>
<feature type="compositionally biased region" description="Low complexity" evidence="1">
    <location>
        <begin position="35"/>
        <end position="55"/>
    </location>
</feature>
<comment type="caution">
    <text evidence="2">The sequence shown here is derived from an EMBL/GenBank/DDBJ whole genome shotgun (WGS) entry which is preliminary data.</text>
</comment>
<reference evidence="3" key="1">
    <citation type="journal article" date="2019" name="Int. J. Syst. Evol. Microbiol.">
        <title>The Global Catalogue of Microorganisms (GCM) 10K type strain sequencing project: providing services to taxonomists for standard genome sequencing and annotation.</title>
        <authorList>
            <consortium name="The Broad Institute Genomics Platform"/>
            <consortium name="The Broad Institute Genome Sequencing Center for Infectious Disease"/>
            <person name="Wu L."/>
            <person name="Ma J."/>
        </authorList>
    </citation>
    <scope>NUCLEOTIDE SEQUENCE [LARGE SCALE GENOMIC DNA]</scope>
    <source>
        <strain evidence="3">CGMCC 4.7317</strain>
    </source>
</reference>
<organism evidence="2 3">
    <name type="scientific">Longivirga aurantiaca</name>
    <dbReference type="NCBI Taxonomy" id="1837743"/>
    <lineage>
        <taxon>Bacteria</taxon>
        <taxon>Bacillati</taxon>
        <taxon>Actinomycetota</taxon>
        <taxon>Actinomycetes</taxon>
        <taxon>Sporichthyales</taxon>
        <taxon>Sporichthyaceae</taxon>
        <taxon>Longivirga</taxon>
    </lineage>
</organism>
<protein>
    <submittedName>
        <fullName evidence="2">Uncharacterized protein</fullName>
    </submittedName>
</protein>
<dbReference type="EMBL" id="JBHSTI010000002">
    <property type="protein sequence ID" value="MFC6236885.1"/>
    <property type="molecule type" value="Genomic_DNA"/>
</dbReference>
<proteinExistence type="predicted"/>
<evidence type="ECO:0000256" key="1">
    <source>
        <dbReference type="SAM" id="MobiDB-lite"/>
    </source>
</evidence>
<evidence type="ECO:0000313" key="3">
    <source>
        <dbReference type="Proteomes" id="UP001596138"/>
    </source>
</evidence>